<evidence type="ECO:0000259" key="3">
    <source>
        <dbReference type="Pfam" id="PF02317"/>
    </source>
</evidence>
<dbReference type="Gene3D" id="1.10.1040.10">
    <property type="entry name" value="N-(1-d-carboxylethyl)-l-norvaline Dehydrogenase, domain 2"/>
    <property type="match status" value="1"/>
</dbReference>
<keyword evidence="1" id="KW-0560">Oxidoreductase</keyword>
<dbReference type="RefSeq" id="WP_390359171.1">
    <property type="nucleotide sequence ID" value="NZ_JBHTKJ010000007.1"/>
</dbReference>
<gene>
    <name evidence="4" type="ORF">ACFQ3N_02345</name>
</gene>
<keyword evidence="5" id="KW-1185">Reference proteome</keyword>
<evidence type="ECO:0000313" key="4">
    <source>
        <dbReference type="EMBL" id="MFD1037264.1"/>
    </source>
</evidence>
<name>A0ABW3LID7_9BACI</name>
<sequence length="377" mass="42262">MLNNLNNGSKICVIGAGNGGLAAAADLTIRGNKVTLFELPEFEHTLTDIKKIGGLYLETMESSNLLGGYANLYKITNKIEDALEESEIVLIIVPAFAHRRIAEVCAKHLKREHIVVLAPSNMGGSIEFYNSIIENGGEKDVIISEFECMMYACRKIKSDTVYIRGYKYNLGFSTFPSSQTDKVFNKVKNIYPEIIKRNNVLETGMSNCNPILHVPILLFNLSLIDNKINTLMYHEAFTNSIGNIITRLDEERCSLNNTTKDINLVSLKNVIKCWYSHQGARGTSFVEIVGKNPIYYASKLPSSLNHRYITEDVPFGLIPMLSFLKKFEGKSRNIQSLVDLVCVTTGNDYYQNARTIGTLKLEGMSKKEIISYVKNRA</sequence>
<dbReference type="PANTHER" id="PTHR38015">
    <property type="entry name" value="BLR6086 PROTEIN"/>
    <property type="match status" value="1"/>
</dbReference>
<dbReference type="InterPro" id="IPR008927">
    <property type="entry name" value="6-PGluconate_DH-like_C_sf"/>
</dbReference>
<dbReference type="InterPro" id="IPR036291">
    <property type="entry name" value="NAD(P)-bd_dom_sf"/>
</dbReference>
<dbReference type="InterPro" id="IPR013328">
    <property type="entry name" value="6PGD_dom2"/>
</dbReference>
<dbReference type="SUPFAM" id="SSF51735">
    <property type="entry name" value="NAD(P)-binding Rossmann-fold domains"/>
    <property type="match status" value="1"/>
</dbReference>
<dbReference type="SUPFAM" id="SSF48179">
    <property type="entry name" value="6-phosphogluconate dehydrogenase C-terminal domain-like"/>
    <property type="match status" value="1"/>
</dbReference>
<dbReference type="Proteomes" id="UP001597040">
    <property type="component" value="Unassembled WGS sequence"/>
</dbReference>
<dbReference type="Gene3D" id="3.40.50.720">
    <property type="entry name" value="NAD(P)-binding Rossmann-like Domain"/>
    <property type="match status" value="1"/>
</dbReference>
<proteinExistence type="predicted"/>
<dbReference type="InterPro" id="IPR011128">
    <property type="entry name" value="G3P_DH_NAD-dep_N"/>
</dbReference>
<dbReference type="Pfam" id="PF01210">
    <property type="entry name" value="NAD_Gly3P_dh_N"/>
    <property type="match status" value="1"/>
</dbReference>
<comment type="caution">
    <text evidence="4">The sequence shown here is derived from an EMBL/GenBank/DDBJ whole genome shotgun (WGS) entry which is preliminary data.</text>
</comment>
<dbReference type="InterPro" id="IPR051729">
    <property type="entry name" value="Opine/Lysopine_DH"/>
</dbReference>
<dbReference type="PANTHER" id="PTHR38015:SF1">
    <property type="entry name" value="OPINE DEHYDROGENASE DOMAIN-CONTAINING PROTEIN"/>
    <property type="match status" value="1"/>
</dbReference>
<protein>
    <submittedName>
        <fullName evidence="4">NAD/NADP octopine/nopaline dehydrogenase family protein</fullName>
    </submittedName>
</protein>
<feature type="domain" description="Opine dehydrogenase" evidence="3">
    <location>
        <begin position="197"/>
        <end position="342"/>
    </location>
</feature>
<dbReference type="Pfam" id="PF02317">
    <property type="entry name" value="Octopine_DH"/>
    <property type="match status" value="1"/>
</dbReference>
<accession>A0ABW3LID7</accession>
<evidence type="ECO:0000256" key="1">
    <source>
        <dbReference type="ARBA" id="ARBA00023002"/>
    </source>
</evidence>
<feature type="domain" description="Glycerol-3-phosphate dehydrogenase NAD-dependent N-terminal" evidence="2">
    <location>
        <begin position="10"/>
        <end position="118"/>
    </location>
</feature>
<reference evidence="5" key="1">
    <citation type="journal article" date="2019" name="Int. J. Syst. Evol. Microbiol.">
        <title>The Global Catalogue of Microorganisms (GCM) 10K type strain sequencing project: providing services to taxonomists for standard genome sequencing and annotation.</title>
        <authorList>
            <consortium name="The Broad Institute Genomics Platform"/>
            <consortium name="The Broad Institute Genome Sequencing Center for Infectious Disease"/>
            <person name="Wu L."/>
            <person name="Ma J."/>
        </authorList>
    </citation>
    <scope>NUCLEOTIDE SEQUENCE [LARGE SCALE GENOMIC DNA]</scope>
    <source>
        <strain evidence="5">CCUG 56754</strain>
    </source>
</reference>
<evidence type="ECO:0000313" key="5">
    <source>
        <dbReference type="Proteomes" id="UP001597040"/>
    </source>
</evidence>
<organism evidence="4 5">
    <name type="scientific">Virgibacillus byunsanensis</name>
    <dbReference type="NCBI Taxonomy" id="570945"/>
    <lineage>
        <taxon>Bacteria</taxon>
        <taxon>Bacillati</taxon>
        <taxon>Bacillota</taxon>
        <taxon>Bacilli</taxon>
        <taxon>Bacillales</taxon>
        <taxon>Bacillaceae</taxon>
        <taxon>Virgibacillus</taxon>
    </lineage>
</organism>
<dbReference type="InterPro" id="IPR003421">
    <property type="entry name" value="Opine_DH"/>
</dbReference>
<evidence type="ECO:0000259" key="2">
    <source>
        <dbReference type="Pfam" id="PF01210"/>
    </source>
</evidence>
<dbReference type="EMBL" id="JBHTKJ010000007">
    <property type="protein sequence ID" value="MFD1037264.1"/>
    <property type="molecule type" value="Genomic_DNA"/>
</dbReference>